<dbReference type="GO" id="GO:0005886">
    <property type="term" value="C:plasma membrane"/>
    <property type="evidence" value="ECO:0007669"/>
    <property type="project" value="TreeGrafter"/>
</dbReference>
<proteinExistence type="inferred from homology"/>
<dbReference type="PRINTS" id="PR01078">
    <property type="entry name" value="AMINACHANNEL"/>
</dbReference>
<reference evidence="15" key="1">
    <citation type="submission" date="2025-08" db="UniProtKB">
        <authorList>
            <consortium name="RefSeq"/>
        </authorList>
    </citation>
    <scope>IDENTIFICATION</scope>
    <source>
        <tissue evidence="15">Whole larval tissue</tissue>
    </source>
</reference>
<evidence type="ECO:0000256" key="5">
    <source>
        <dbReference type="ARBA" id="ARBA00022692"/>
    </source>
</evidence>
<evidence type="ECO:0000313" key="14">
    <source>
        <dbReference type="Proteomes" id="UP000829999"/>
    </source>
</evidence>
<dbReference type="GO" id="GO:0015280">
    <property type="term" value="F:ligand-gated sodium channel activity"/>
    <property type="evidence" value="ECO:0007669"/>
    <property type="project" value="TreeGrafter"/>
</dbReference>
<comment type="similarity">
    <text evidence="2 12">Belongs to the amiloride-sensitive sodium channel (TC 1.A.6) family.</text>
</comment>
<accession>A0A9R0DR11</accession>
<dbReference type="PANTHER" id="PTHR11690">
    <property type="entry name" value="AMILORIDE-SENSITIVE SODIUM CHANNEL-RELATED"/>
    <property type="match status" value="1"/>
</dbReference>
<keyword evidence="14" id="KW-1185">Reference proteome</keyword>
<sequence>MYTDWSEFPHDDELLIHDNYGESFHILSATYTYCSDEVKSLPMRSRNCYFDNEYHLDHFWNYHNSDCTHLCYANAVKQSCNCTPVFIPHIKRNPCKLVNIPCSVAVRWNTSNWLTFEKCPCLRDCESRKYRSQVTLGNFRAVPYAINNPYKGLVLNNTTSALRFFFTNPVFLKQKQETVMSIISLASNLGGVFGLSMGFSCISLLEILFYIYLGLRNYIKNRLNIN</sequence>
<dbReference type="AlphaFoldDB" id="A0A9R0DR11"/>
<keyword evidence="10 12" id="KW-0739">Sodium transport</keyword>
<evidence type="ECO:0000256" key="13">
    <source>
        <dbReference type="SAM" id="Phobius"/>
    </source>
</evidence>
<dbReference type="Gene3D" id="1.10.287.770">
    <property type="entry name" value="YojJ-like"/>
    <property type="match status" value="1"/>
</dbReference>
<evidence type="ECO:0000256" key="11">
    <source>
        <dbReference type="ARBA" id="ARBA00023303"/>
    </source>
</evidence>
<evidence type="ECO:0000256" key="3">
    <source>
        <dbReference type="ARBA" id="ARBA00022448"/>
    </source>
</evidence>
<evidence type="ECO:0000256" key="7">
    <source>
        <dbReference type="ARBA" id="ARBA00023053"/>
    </source>
</evidence>
<keyword evidence="3 12" id="KW-0813">Transport</keyword>
<keyword evidence="4 12" id="KW-0894">Sodium channel</keyword>
<dbReference type="PANTHER" id="PTHR11690:SF288">
    <property type="entry name" value="AMILORIDE-SENSITIVE NA+ CHANNEL-RELATED"/>
    <property type="match status" value="1"/>
</dbReference>
<dbReference type="RefSeq" id="XP_050551609.1">
    <property type="nucleotide sequence ID" value="XM_050695652.1"/>
</dbReference>
<evidence type="ECO:0000256" key="2">
    <source>
        <dbReference type="ARBA" id="ARBA00007193"/>
    </source>
</evidence>
<protein>
    <submittedName>
        <fullName evidence="15">Sodium channel protein Nach-like</fullName>
    </submittedName>
</protein>
<dbReference type="InterPro" id="IPR001873">
    <property type="entry name" value="ENaC"/>
</dbReference>
<evidence type="ECO:0000256" key="6">
    <source>
        <dbReference type="ARBA" id="ARBA00022989"/>
    </source>
</evidence>
<dbReference type="Pfam" id="PF00858">
    <property type="entry name" value="ASC"/>
    <property type="match status" value="1"/>
</dbReference>
<comment type="subcellular location">
    <subcellularLocation>
        <location evidence="1">Membrane</location>
        <topology evidence="1">Multi-pass membrane protein</topology>
    </subcellularLocation>
</comment>
<dbReference type="GeneID" id="126910972"/>
<dbReference type="OrthoDB" id="6502088at2759"/>
<feature type="transmembrane region" description="Helical" evidence="13">
    <location>
        <begin position="189"/>
        <end position="213"/>
    </location>
</feature>
<evidence type="ECO:0000313" key="15">
    <source>
        <dbReference type="RefSeq" id="XP_050551609.1"/>
    </source>
</evidence>
<dbReference type="Proteomes" id="UP000829999">
    <property type="component" value="Chromosome 8"/>
</dbReference>
<organism evidence="14 15">
    <name type="scientific">Spodoptera frugiperda</name>
    <name type="common">Fall armyworm</name>
    <dbReference type="NCBI Taxonomy" id="7108"/>
    <lineage>
        <taxon>Eukaryota</taxon>
        <taxon>Metazoa</taxon>
        <taxon>Ecdysozoa</taxon>
        <taxon>Arthropoda</taxon>
        <taxon>Hexapoda</taxon>
        <taxon>Insecta</taxon>
        <taxon>Pterygota</taxon>
        <taxon>Neoptera</taxon>
        <taxon>Endopterygota</taxon>
        <taxon>Lepidoptera</taxon>
        <taxon>Glossata</taxon>
        <taxon>Ditrysia</taxon>
        <taxon>Noctuoidea</taxon>
        <taxon>Noctuidae</taxon>
        <taxon>Amphipyrinae</taxon>
        <taxon>Spodoptera</taxon>
    </lineage>
</organism>
<evidence type="ECO:0000256" key="1">
    <source>
        <dbReference type="ARBA" id="ARBA00004141"/>
    </source>
</evidence>
<keyword evidence="7" id="KW-0915">Sodium</keyword>
<keyword evidence="5 12" id="KW-0812">Transmembrane</keyword>
<evidence type="ECO:0000256" key="9">
    <source>
        <dbReference type="ARBA" id="ARBA00023136"/>
    </source>
</evidence>
<keyword evidence="8 12" id="KW-0406">Ion transport</keyword>
<keyword evidence="6 13" id="KW-1133">Transmembrane helix</keyword>
<dbReference type="Gene3D" id="1.10.287.820">
    <property type="entry name" value="Acid-sensing ion channel domain"/>
    <property type="match status" value="1"/>
</dbReference>
<gene>
    <name evidence="15" type="primary">LOC126910972</name>
</gene>
<keyword evidence="9 13" id="KW-0472">Membrane</keyword>
<evidence type="ECO:0000256" key="12">
    <source>
        <dbReference type="RuleBase" id="RU000679"/>
    </source>
</evidence>
<evidence type="ECO:0000256" key="4">
    <source>
        <dbReference type="ARBA" id="ARBA00022461"/>
    </source>
</evidence>
<name>A0A9R0DR11_SPOFR</name>
<evidence type="ECO:0000256" key="10">
    <source>
        <dbReference type="ARBA" id="ARBA00023201"/>
    </source>
</evidence>
<keyword evidence="11 12" id="KW-0407">Ion channel</keyword>
<evidence type="ECO:0000256" key="8">
    <source>
        <dbReference type="ARBA" id="ARBA00023065"/>
    </source>
</evidence>